<comment type="caution">
    <text evidence="6">The sequence shown here is derived from an EMBL/GenBank/DDBJ whole genome shotgun (WGS) entry which is preliminary data.</text>
</comment>
<dbReference type="PANTHER" id="PTHR23113">
    <property type="entry name" value="GUANINE NUCLEOTIDE EXCHANGE FACTOR"/>
    <property type="match status" value="1"/>
</dbReference>
<name>A0ABQ8XIB8_9EUKA</name>
<dbReference type="PANTHER" id="PTHR23113:SF368">
    <property type="entry name" value="CELL DIVISION CONTROL PROTEIN 25"/>
    <property type="match status" value="1"/>
</dbReference>
<dbReference type="PROSITE" id="PS50009">
    <property type="entry name" value="RASGEF_CAT"/>
    <property type="match status" value="1"/>
</dbReference>
<dbReference type="InterPro" id="IPR023578">
    <property type="entry name" value="Ras_GEF_dom_sf"/>
</dbReference>
<dbReference type="InterPro" id="IPR036964">
    <property type="entry name" value="RASGEF_cat_dom_sf"/>
</dbReference>
<evidence type="ECO:0000256" key="1">
    <source>
        <dbReference type="ARBA" id="ARBA00022658"/>
    </source>
</evidence>
<evidence type="ECO:0000313" key="6">
    <source>
        <dbReference type="EMBL" id="KAJ6232388.1"/>
    </source>
</evidence>
<dbReference type="InterPro" id="IPR001895">
    <property type="entry name" value="RASGEF_cat_dom"/>
</dbReference>
<feature type="compositionally biased region" description="Basic and acidic residues" evidence="3">
    <location>
        <begin position="370"/>
        <end position="383"/>
    </location>
</feature>
<keyword evidence="4" id="KW-1133">Transmembrane helix</keyword>
<evidence type="ECO:0000313" key="7">
    <source>
        <dbReference type="Proteomes" id="UP001150062"/>
    </source>
</evidence>
<feature type="region of interest" description="Disordered" evidence="3">
    <location>
        <begin position="362"/>
        <end position="383"/>
    </location>
</feature>
<reference evidence="6" key="1">
    <citation type="submission" date="2022-08" db="EMBL/GenBank/DDBJ databases">
        <title>Novel sulfate-reducing endosymbionts in the free-living metamonad Anaeramoeba.</title>
        <authorList>
            <person name="Jerlstrom-Hultqvist J."/>
            <person name="Cepicka I."/>
            <person name="Gallot-Lavallee L."/>
            <person name="Salas-Leiva D."/>
            <person name="Curtis B.A."/>
            <person name="Zahonova K."/>
            <person name="Pipaliya S."/>
            <person name="Dacks J."/>
            <person name="Roger A.J."/>
        </authorList>
    </citation>
    <scope>NUCLEOTIDE SEQUENCE</scope>
    <source>
        <strain evidence="6">Schooner1</strain>
    </source>
</reference>
<dbReference type="Gene3D" id="1.20.870.10">
    <property type="entry name" value="Son of sevenless (SoS) protein Chain: S domain 1"/>
    <property type="match status" value="1"/>
</dbReference>
<protein>
    <submittedName>
        <fullName evidence="6">Guanine nucleotide exchange factor</fullName>
    </submittedName>
</protein>
<keyword evidence="4" id="KW-0812">Transmembrane</keyword>
<dbReference type="Gene3D" id="1.10.840.10">
    <property type="entry name" value="Ras guanine-nucleotide exchange factors catalytic domain"/>
    <property type="match status" value="1"/>
</dbReference>
<dbReference type="Pfam" id="PF00617">
    <property type="entry name" value="RasGEF"/>
    <property type="match status" value="1"/>
</dbReference>
<keyword evidence="4" id="KW-0472">Membrane</keyword>
<feature type="compositionally biased region" description="Basic and acidic residues" evidence="3">
    <location>
        <begin position="537"/>
        <end position="563"/>
    </location>
</feature>
<organism evidence="6 7">
    <name type="scientific">Anaeramoeba flamelloides</name>
    <dbReference type="NCBI Taxonomy" id="1746091"/>
    <lineage>
        <taxon>Eukaryota</taxon>
        <taxon>Metamonada</taxon>
        <taxon>Anaeramoebidae</taxon>
        <taxon>Anaeramoeba</taxon>
    </lineage>
</organism>
<proteinExistence type="predicted"/>
<dbReference type="InterPro" id="IPR008937">
    <property type="entry name" value="Ras-like_GEF"/>
</dbReference>
<evidence type="ECO:0000256" key="4">
    <source>
        <dbReference type="SAM" id="Phobius"/>
    </source>
</evidence>
<feature type="region of interest" description="Disordered" evidence="3">
    <location>
        <begin position="537"/>
        <end position="574"/>
    </location>
</feature>
<evidence type="ECO:0000259" key="5">
    <source>
        <dbReference type="PROSITE" id="PS50009"/>
    </source>
</evidence>
<evidence type="ECO:0000256" key="3">
    <source>
        <dbReference type="SAM" id="MobiDB-lite"/>
    </source>
</evidence>
<keyword evidence="1 2" id="KW-0344">Guanine-nucleotide releasing factor</keyword>
<dbReference type="Proteomes" id="UP001150062">
    <property type="component" value="Unassembled WGS sequence"/>
</dbReference>
<gene>
    <name evidence="6" type="ORF">M0813_04910</name>
</gene>
<dbReference type="EMBL" id="JAOAOG010000292">
    <property type="protein sequence ID" value="KAJ6232388.1"/>
    <property type="molecule type" value="Genomic_DNA"/>
</dbReference>
<dbReference type="SUPFAM" id="SSF48366">
    <property type="entry name" value="Ras GEF"/>
    <property type="match status" value="1"/>
</dbReference>
<accession>A0ABQ8XIB8</accession>
<feature type="transmembrane region" description="Helical" evidence="4">
    <location>
        <begin position="228"/>
        <end position="248"/>
    </location>
</feature>
<keyword evidence="7" id="KW-1185">Reference proteome</keyword>
<feature type="domain" description="Ras-GEF" evidence="5">
    <location>
        <begin position="612"/>
        <end position="841"/>
    </location>
</feature>
<dbReference type="SMART" id="SM00147">
    <property type="entry name" value="RasGEF"/>
    <property type="match status" value="1"/>
</dbReference>
<evidence type="ECO:0000256" key="2">
    <source>
        <dbReference type="PROSITE-ProRule" id="PRU00168"/>
    </source>
</evidence>
<feature type="compositionally biased region" description="Basic residues" evidence="3">
    <location>
        <begin position="564"/>
        <end position="574"/>
    </location>
</feature>
<sequence length="845" mass="99354">MSSKKKNKVTIRLPNGKLKNYFLNPNKTTVGQLKEYIFKENPILYEKYQLFGCFRQKRKDVFDDVEGEFFDDNYVLGQYSRLNLELRKKCPETIRVGIPDELSSSLIETLTFPTSLSVKEIITKLSIPKLQQSHKLALVLRKEERNKDENNKDEKEDGDDLQKDAIIPFFPIENIKTRLSSEGIMKQLVRSTNVFGIYLEAEDYPLMNYLSVFMPLGYTKLMIEPKPMLIYLNLPSLPVFPVIVLPIITIKEFSESIRKYYQIKEFLKNNEINYSVFHLVYGEDNDTNETVLTEVLPLTLKKSFLENLVQPNSHIKMIHSNKNSISNIKKESKNKNAHPLINDKVNLWDEIGSKTRNIVWNANNNGNLKNKNENNKNDNNKNDQESKIYNRIQAASLNRTISILTSPKTYSKDLFEIFLETLLLISSDLVLIKFIERYYVPEIHPRTKKQIPQKLSIQVKYFVFEALQTIVEKYKYLVSIKGREFLTEFLQKALENDQNNNKIKKFIKIITDGLGIEYILPKDFTFIDEELEEQKRKEEEEQKRRQLQREKERQKEREREKTLSKKKSKKQLKKNIKTGGFGSQDVLPTIKKPEIFMPKETNIVKLDLMKIHSLEFARQLTLYTFKLFSQIKPTELFDKAWSNQNKELVSPNIIALTEKFDQISALVETEILKESSKKKRIKRIEKIIQIAMHLRQLNNFEDLISIFCGLESAAVSRLRGCWSKISSTYLNWFKKTSEELRLTDSIGLKKIFKQSDLPLIPYIGVFLTDITYIGDLNSRIENGLFNWIKIVKYSGIFKTIKHFQSAQYHFEKINLIQEFFLSYRIMEEGDRWETSLKYEAWKEKD</sequence>